<name>A0AAN8JX48_PATCE</name>
<dbReference type="Gene3D" id="3.30.1520.10">
    <property type="entry name" value="Phox-like domain"/>
    <property type="match status" value="1"/>
</dbReference>
<dbReference type="GO" id="GO:1901981">
    <property type="term" value="F:phosphatidylinositol phosphate binding"/>
    <property type="evidence" value="ECO:0007669"/>
    <property type="project" value="TreeGrafter"/>
</dbReference>
<dbReference type="PANTHER" id="PTHR20939:SF11">
    <property type="entry name" value="LD12265P"/>
    <property type="match status" value="1"/>
</dbReference>
<dbReference type="InterPro" id="IPR001683">
    <property type="entry name" value="PX_dom"/>
</dbReference>
<evidence type="ECO:0000256" key="6">
    <source>
        <dbReference type="ARBA" id="ARBA00023136"/>
    </source>
</evidence>
<keyword evidence="4" id="KW-0653">Protein transport</keyword>
<dbReference type="AlphaFoldDB" id="A0AAN8JX48"/>
<comment type="caution">
    <text evidence="8">The sequence shown here is derived from an EMBL/GenBank/DDBJ whole genome shotgun (WGS) entry which is preliminary data.</text>
</comment>
<evidence type="ECO:0000256" key="3">
    <source>
        <dbReference type="ARBA" id="ARBA00022753"/>
    </source>
</evidence>
<feature type="domain" description="PX" evidence="7">
    <location>
        <begin position="73"/>
        <end position="189"/>
    </location>
</feature>
<keyword evidence="9" id="KW-1185">Reference proteome</keyword>
<protein>
    <recommendedName>
        <fullName evidence="7">PX domain-containing protein</fullName>
    </recommendedName>
</protein>
<dbReference type="SUPFAM" id="SSF64268">
    <property type="entry name" value="PX domain"/>
    <property type="match status" value="1"/>
</dbReference>
<reference evidence="8 9" key="1">
    <citation type="submission" date="2024-01" db="EMBL/GenBank/DDBJ databases">
        <title>The genome of the rayed Mediterranean limpet Patella caerulea (Linnaeus, 1758).</title>
        <authorList>
            <person name="Anh-Thu Weber A."/>
            <person name="Halstead-Nussloch G."/>
        </authorList>
    </citation>
    <scope>NUCLEOTIDE SEQUENCE [LARGE SCALE GENOMIC DNA]</scope>
    <source>
        <strain evidence="8">AATW-2023a</strain>
        <tissue evidence="8">Whole specimen</tissue>
    </source>
</reference>
<evidence type="ECO:0000259" key="7">
    <source>
        <dbReference type="PROSITE" id="PS50195"/>
    </source>
</evidence>
<evidence type="ECO:0000256" key="5">
    <source>
        <dbReference type="ARBA" id="ARBA00023121"/>
    </source>
</evidence>
<evidence type="ECO:0000256" key="4">
    <source>
        <dbReference type="ARBA" id="ARBA00022927"/>
    </source>
</evidence>
<dbReference type="Proteomes" id="UP001347796">
    <property type="component" value="Unassembled WGS sequence"/>
</dbReference>
<keyword evidence="3" id="KW-0967">Endosome</keyword>
<gene>
    <name evidence="8" type="ORF">SNE40_007043</name>
</gene>
<evidence type="ECO:0000313" key="8">
    <source>
        <dbReference type="EMBL" id="KAK6184600.1"/>
    </source>
</evidence>
<organism evidence="8 9">
    <name type="scientific">Patella caerulea</name>
    <name type="common">Rayed Mediterranean limpet</name>
    <dbReference type="NCBI Taxonomy" id="87958"/>
    <lineage>
        <taxon>Eukaryota</taxon>
        <taxon>Metazoa</taxon>
        <taxon>Spiralia</taxon>
        <taxon>Lophotrochozoa</taxon>
        <taxon>Mollusca</taxon>
        <taxon>Gastropoda</taxon>
        <taxon>Patellogastropoda</taxon>
        <taxon>Patelloidea</taxon>
        <taxon>Patellidae</taxon>
        <taxon>Patella</taxon>
    </lineage>
</organism>
<keyword evidence="5" id="KW-0446">Lipid-binding</keyword>
<comment type="subcellular location">
    <subcellularLocation>
        <location evidence="1">Early endosome membrane</location>
        <topology evidence="1">Peripheral membrane protein</topology>
        <orientation evidence="1">Cytoplasmic side</orientation>
    </subcellularLocation>
</comment>
<dbReference type="InterPro" id="IPR036871">
    <property type="entry name" value="PX_dom_sf"/>
</dbReference>
<evidence type="ECO:0000256" key="2">
    <source>
        <dbReference type="ARBA" id="ARBA00022448"/>
    </source>
</evidence>
<keyword evidence="2" id="KW-0813">Transport</keyword>
<sequence>MSFLKKLSSRRPERFLDSVDIDPQELDLADDQDEFIDEFAGTLNLTLPDDDVNNEDIRASHILRFNGRRNTGCNAVFEVMSADIVKENRSSYVLYTIQISSHTGDIDISCIERRFSDFEKLNTVLRKRFPDQMEMVAFPRKVLVGNFRQATIATRSRAFEQYLSHLYAIYQIRYCRDFLEFFLLDFLRDGYKHLQQERHQDAIKNLEYCLPITEKLYGNTNSTVINILCALVVCYQSIERLRIAQKYSEAAVLCFDEDDGDETYIAVLVQAIRLSWELGKDKQDLELKLQKVKNKNIDVETIPELKLICKQRCQSM</sequence>
<dbReference type="GO" id="GO:0031901">
    <property type="term" value="C:early endosome membrane"/>
    <property type="evidence" value="ECO:0007669"/>
    <property type="project" value="UniProtKB-SubCell"/>
</dbReference>
<dbReference type="SMART" id="SM00312">
    <property type="entry name" value="PX"/>
    <property type="match status" value="1"/>
</dbReference>
<accession>A0AAN8JX48</accession>
<evidence type="ECO:0000313" key="9">
    <source>
        <dbReference type="Proteomes" id="UP001347796"/>
    </source>
</evidence>
<dbReference type="PROSITE" id="PS50195">
    <property type="entry name" value="PX"/>
    <property type="match status" value="1"/>
</dbReference>
<dbReference type="Pfam" id="PF00787">
    <property type="entry name" value="PX"/>
    <property type="match status" value="1"/>
</dbReference>
<dbReference type="PANTHER" id="PTHR20939">
    <property type="entry name" value="SORTING NEXIN 20, 21"/>
    <property type="match status" value="1"/>
</dbReference>
<keyword evidence="6" id="KW-0472">Membrane</keyword>
<dbReference type="InterPro" id="IPR039937">
    <property type="entry name" value="SNX20/SNX21"/>
</dbReference>
<dbReference type="GO" id="GO:0015031">
    <property type="term" value="P:protein transport"/>
    <property type="evidence" value="ECO:0007669"/>
    <property type="project" value="UniProtKB-KW"/>
</dbReference>
<proteinExistence type="predicted"/>
<dbReference type="EMBL" id="JAZGQO010000006">
    <property type="protein sequence ID" value="KAK6184600.1"/>
    <property type="molecule type" value="Genomic_DNA"/>
</dbReference>
<evidence type="ECO:0000256" key="1">
    <source>
        <dbReference type="ARBA" id="ARBA00004469"/>
    </source>
</evidence>